<evidence type="ECO:0000313" key="14">
    <source>
        <dbReference type="RefSeq" id="XP_019486560.1"/>
    </source>
</evidence>
<dbReference type="FunFam" id="2.60.40.10:FF:001087">
    <property type="entry name" value="Colony stimulating factor 2 receptor alpha subunit"/>
    <property type="match status" value="1"/>
</dbReference>
<dbReference type="CTD" id="1438"/>
<feature type="chain" id="PRO_5044664566" evidence="9">
    <location>
        <begin position="32"/>
        <end position="452"/>
    </location>
</feature>
<gene>
    <name evidence="13 14 15 16" type="primary">CSF2RA</name>
</gene>
<evidence type="ECO:0000313" key="13">
    <source>
        <dbReference type="RefSeq" id="XP_019486559.1"/>
    </source>
</evidence>
<dbReference type="Pfam" id="PF09240">
    <property type="entry name" value="IL6Ra-bind"/>
    <property type="match status" value="1"/>
</dbReference>
<accession>A0A8B7QDH8</accession>
<evidence type="ECO:0000256" key="3">
    <source>
        <dbReference type="ARBA" id="ARBA00022729"/>
    </source>
</evidence>
<keyword evidence="3 9" id="KW-0732">Signal</keyword>
<feature type="region of interest" description="Disordered" evidence="8">
    <location>
        <begin position="225"/>
        <end position="253"/>
    </location>
</feature>
<keyword evidence="12" id="KW-1185">Reference proteome</keyword>
<evidence type="ECO:0000259" key="10">
    <source>
        <dbReference type="Pfam" id="PF09240"/>
    </source>
</evidence>
<dbReference type="InterPro" id="IPR013783">
    <property type="entry name" value="Ig-like_fold"/>
</dbReference>
<keyword evidence="2" id="KW-0812">Transmembrane</keyword>
<dbReference type="RefSeq" id="XP_019486559.1">
    <property type="nucleotide sequence ID" value="XM_019631014.1"/>
</dbReference>
<dbReference type="RefSeq" id="XP_019486561.1">
    <property type="nucleotide sequence ID" value="XM_019631016.1"/>
</dbReference>
<keyword evidence="6 13" id="KW-0675">Receptor</keyword>
<dbReference type="GO" id="GO:0004896">
    <property type="term" value="F:cytokine receptor activity"/>
    <property type="evidence" value="ECO:0007669"/>
    <property type="project" value="InterPro"/>
</dbReference>
<dbReference type="Proteomes" id="UP000694851">
    <property type="component" value="Unplaced"/>
</dbReference>
<dbReference type="InterPro" id="IPR003532">
    <property type="entry name" value="Short_hematopoietin_rcpt_2_CS"/>
</dbReference>
<dbReference type="PROSITE" id="PS01356">
    <property type="entry name" value="HEMATOPO_REC_S_F2"/>
    <property type="match status" value="1"/>
</dbReference>
<evidence type="ECO:0000256" key="6">
    <source>
        <dbReference type="ARBA" id="ARBA00023170"/>
    </source>
</evidence>
<evidence type="ECO:0000256" key="4">
    <source>
        <dbReference type="ARBA" id="ARBA00022989"/>
    </source>
</evidence>
<evidence type="ECO:0000313" key="16">
    <source>
        <dbReference type="RefSeq" id="XP_019486562.1"/>
    </source>
</evidence>
<evidence type="ECO:0000256" key="9">
    <source>
        <dbReference type="SAM" id="SignalP"/>
    </source>
</evidence>
<organism evidence="12 15">
    <name type="scientific">Hipposideros armiger</name>
    <name type="common">Great Himalayan leaf-nosed bat</name>
    <dbReference type="NCBI Taxonomy" id="186990"/>
    <lineage>
        <taxon>Eukaryota</taxon>
        <taxon>Metazoa</taxon>
        <taxon>Chordata</taxon>
        <taxon>Craniata</taxon>
        <taxon>Vertebrata</taxon>
        <taxon>Euteleostomi</taxon>
        <taxon>Mammalia</taxon>
        <taxon>Eutheria</taxon>
        <taxon>Laurasiatheria</taxon>
        <taxon>Chiroptera</taxon>
        <taxon>Yinpterochiroptera</taxon>
        <taxon>Rhinolophoidea</taxon>
        <taxon>Hipposideridae</taxon>
        <taxon>Hipposideros</taxon>
    </lineage>
</organism>
<comment type="subcellular location">
    <subcellularLocation>
        <location evidence="1">Membrane</location>
        <topology evidence="1">Single-pass type I membrane protein</topology>
    </subcellularLocation>
</comment>
<dbReference type="AlphaFoldDB" id="A0A8B7QDH8"/>
<protein>
    <submittedName>
        <fullName evidence="13 14">Granulocyte-macrophage colony-stimulating factor receptor subunit alpha isoform X1</fullName>
    </submittedName>
</protein>
<dbReference type="SUPFAM" id="SSF49265">
    <property type="entry name" value="Fibronectin type III"/>
    <property type="match status" value="1"/>
</dbReference>
<dbReference type="RefSeq" id="XP_019486562.1">
    <property type="nucleotide sequence ID" value="XM_019631017.1"/>
</dbReference>
<keyword evidence="4" id="KW-1133">Transmembrane helix</keyword>
<dbReference type="RefSeq" id="XP_019486560.1">
    <property type="nucleotide sequence ID" value="XM_019631015.1"/>
</dbReference>
<proteinExistence type="predicted"/>
<dbReference type="GeneID" id="109375576"/>
<keyword evidence="5" id="KW-0472">Membrane</keyword>
<evidence type="ECO:0000256" key="7">
    <source>
        <dbReference type="ARBA" id="ARBA00023180"/>
    </source>
</evidence>
<dbReference type="KEGG" id="hai:109375576"/>
<feature type="domain" description="IL-3 receptor alpha chain N-terminal" evidence="11">
    <location>
        <begin position="44"/>
        <end position="110"/>
    </location>
</feature>
<name>A0A8B7QDH8_HIPAR</name>
<evidence type="ECO:0000256" key="2">
    <source>
        <dbReference type="ARBA" id="ARBA00022692"/>
    </source>
</evidence>
<keyword evidence="7" id="KW-0325">Glycoprotein</keyword>
<sequence length="452" mass="49127">MARPAGSPMGPQVKAVLLSVLLCLAVLLTQQDQGSRSEKHIPYLNVRFDPWKMNLSWDCQENVTVVTCQMVHKEKGPVTKKPKGKACYCTFATYDLHRGATFVITVNDTSREPIIETYANPGEEGTAAQNFSCAVRNASFMNCTWAKGPAAPEDVQYFLYIQDGKRSKGTECPQYTERSGTHVGCHLQDLSELDFYSYFLVNGTSQQAGIQFFDTILSLNEIAPQPARRPRVRTSGPTHRLRPSADNPEPSVRAPPGPLACLFALLSVVLHVPSLLLSPRAQAGPWRTPPYPVSCQVSPRSQMPEVAPGPCHYRHSGLHAHRCLPPWASGNPNFVSSARSSLSVLVPQRQAPTPGPRAAGREHQVGRAALSSVASEEAPWVRGVLGSRSRKIQPASQHHRALQPVTLPHPVGKAPAPTETPVGRGLPVPAGHPDSGQYATKRKSTGACWFGN</sequence>
<dbReference type="InterPro" id="IPR036116">
    <property type="entry name" value="FN3_sf"/>
</dbReference>
<evidence type="ECO:0000313" key="12">
    <source>
        <dbReference type="Proteomes" id="UP000694851"/>
    </source>
</evidence>
<feature type="region of interest" description="Disordered" evidence="8">
    <location>
        <begin position="390"/>
        <end position="445"/>
    </location>
</feature>
<evidence type="ECO:0000259" key="11">
    <source>
        <dbReference type="Pfam" id="PF18611"/>
    </source>
</evidence>
<dbReference type="InterPro" id="IPR015321">
    <property type="entry name" value="TypeI_recpt_CBD"/>
</dbReference>
<evidence type="ECO:0000256" key="5">
    <source>
        <dbReference type="ARBA" id="ARBA00023136"/>
    </source>
</evidence>
<dbReference type="GO" id="GO:0016020">
    <property type="term" value="C:membrane"/>
    <property type="evidence" value="ECO:0007669"/>
    <property type="project" value="UniProtKB-SubCell"/>
</dbReference>
<feature type="signal peptide" evidence="9">
    <location>
        <begin position="1"/>
        <end position="31"/>
    </location>
</feature>
<evidence type="ECO:0000256" key="8">
    <source>
        <dbReference type="SAM" id="MobiDB-lite"/>
    </source>
</evidence>
<evidence type="ECO:0000313" key="15">
    <source>
        <dbReference type="RefSeq" id="XP_019486561.1"/>
    </source>
</evidence>
<reference evidence="13 14" key="1">
    <citation type="submission" date="2025-04" db="UniProtKB">
        <authorList>
            <consortium name="RefSeq"/>
        </authorList>
    </citation>
    <scope>IDENTIFICATION</scope>
    <source>
        <tissue evidence="13 14">Muscle</tissue>
    </source>
</reference>
<dbReference type="Pfam" id="PF18611">
    <property type="entry name" value="IL3Ra_N"/>
    <property type="match status" value="1"/>
</dbReference>
<feature type="domain" description="Type I cytokine receptor cytokine-binding" evidence="10">
    <location>
        <begin position="130"/>
        <end position="221"/>
    </location>
</feature>
<evidence type="ECO:0000256" key="1">
    <source>
        <dbReference type="ARBA" id="ARBA00004479"/>
    </source>
</evidence>
<dbReference type="OrthoDB" id="9835959at2759"/>
<dbReference type="InterPro" id="IPR040907">
    <property type="entry name" value="IL3Ra_N"/>
</dbReference>
<dbReference type="Gene3D" id="2.60.40.10">
    <property type="entry name" value="Immunoglobulins"/>
    <property type="match status" value="1"/>
</dbReference>